<dbReference type="GO" id="GO:0009279">
    <property type="term" value="C:cell outer membrane"/>
    <property type="evidence" value="ECO:0007669"/>
    <property type="project" value="UniProtKB-SubCell"/>
</dbReference>
<dbReference type="Proteomes" id="UP000251576">
    <property type="component" value="Unassembled WGS sequence"/>
</dbReference>
<evidence type="ECO:0000256" key="3">
    <source>
        <dbReference type="RuleBase" id="RU362097"/>
    </source>
</evidence>
<accession>A0A330GCM9</accession>
<evidence type="ECO:0000256" key="4">
    <source>
        <dbReference type="SAM" id="MobiDB-lite"/>
    </source>
</evidence>
<proteinExistence type="inferred from homology"/>
<gene>
    <name evidence="5" type="ORF">DP202_06570</name>
</gene>
<name>A0A330GCM9_ENTCL</name>
<reference evidence="5 6" key="1">
    <citation type="submission" date="2018-06" db="EMBL/GenBank/DDBJ databases">
        <title>ACT-28, a chromosomally-encoded AmpC with carbapenemase activity from Enterobacter kobei.</title>
        <authorList>
            <person name="Jousset A.B."/>
            <person name="Oueslati S."/>
            <person name="Bernabeu S."/>
            <person name="Takissian J."/>
            <person name="Creton E."/>
            <person name="Vogel A."/>
            <person name="Cotellon G."/>
            <person name="Bonnin R.A."/>
            <person name="Dortet L."/>
            <person name="Naas T."/>
        </authorList>
    </citation>
    <scope>NUCLEOTIDE SEQUENCE [LARGE SCALE GENOMIC DNA]</scope>
    <source>
        <strain evidence="5 6">99B3</strain>
    </source>
</reference>
<comment type="similarity">
    <text evidence="2 3">Belongs to the outer membrane factor (OMF) (TC 1.B.17) family.</text>
</comment>
<dbReference type="EMBL" id="QMDH01000009">
    <property type="protein sequence ID" value="RAZ70376.1"/>
    <property type="molecule type" value="Genomic_DNA"/>
</dbReference>
<keyword evidence="3" id="KW-0564">Palmitate</keyword>
<evidence type="ECO:0000256" key="1">
    <source>
        <dbReference type="ARBA" id="ARBA00004459"/>
    </source>
</evidence>
<evidence type="ECO:0000313" key="5">
    <source>
        <dbReference type="EMBL" id="RAZ70376.1"/>
    </source>
</evidence>
<keyword evidence="3" id="KW-1134">Transmembrane beta strand</keyword>
<evidence type="ECO:0000313" key="6">
    <source>
        <dbReference type="Proteomes" id="UP000251576"/>
    </source>
</evidence>
<dbReference type="SUPFAM" id="SSF56954">
    <property type="entry name" value="Outer membrane efflux proteins (OEP)"/>
    <property type="match status" value="1"/>
</dbReference>
<dbReference type="Pfam" id="PF02321">
    <property type="entry name" value="OEP"/>
    <property type="match status" value="2"/>
</dbReference>
<protein>
    <submittedName>
        <fullName evidence="5">RND transporter</fullName>
    </submittedName>
</protein>
<dbReference type="NCBIfam" id="TIGR01845">
    <property type="entry name" value="outer_NodT"/>
    <property type="match status" value="1"/>
</dbReference>
<feature type="region of interest" description="Disordered" evidence="4">
    <location>
        <begin position="1"/>
        <end position="22"/>
    </location>
</feature>
<evidence type="ECO:0000256" key="2">
    <source>
        <dbReference type="ARBA" id="ARBA00007613"/>
    </source>
</evidence>
<dbReference type="PANTHER" id="PTHR30203:SF33">
    <property type="entry name" value="BLR4455 PROTEIN"/>
    <property type="match status" value="1"/>
</dbReference>
<comment type="caution">
    <text evidence="5">The sequence shown here is derived from an EMBL/GenBank/DDBJ whole genome shotgun (WGS) entry which is preliminary data.</text>
</comment>
<dbReference type="PANTHER" id="PTHR30203">
    <property type="entry name" value="OUTER MEMBRANE CATION EFFLUX PROTEIN"/>
    <property type="match status" value="1"/>
</dbReference>
<organism evidence="5 6">
    <name type="scientific">Enterobacter cloacae</name>
    <dbReference type="NCBI Taxonomy" id="550"/>
    <lineage>
        <taxon>Bacteria</taxon>
        <taxon>Pseudomonadati</taxon>
        <taxon>Pseudomonadota</taxon>
        <taxon>Gammaproteobacteria</taxon>
        <taxon>Enterobacterales</taxon>
        <taxon>Enterobacteriaceae</taxon>
        <taxon>Enterobacter</taxon>
        <taxon>Enterobacter cloacae complex</taxon>
    </lineage>
</organism>
<dbReference type="GO" id="GO:0015562">
    <property type="term" value="F:efflux transmembrane transporter activity"/>
    <property type="evidence" value="ECO:0007669"/>
    <property type="project" value="InterPro"/>
</dbReference>
<sequence>MTYKPGDQGASTPRLCASRRSPGATPLGTVAAGVLISLLAGCTSMAPPDATPPLPVPNAWLDVSTRPGSVGRQATELAWDQYFADPLLRQLIATALENNKDLRSAVLRVEEARAAFRIQRSESFPGIGVGGKAARSRVPADLNPPGVPQVGGEYRAEVGLSSWELDLWGRIRSLNRSALESWLATDAAHQAVRIALITQVADGYLGLRELDDRVAIAQQTVASREESYRIFERRYQVGSTSKLALTQVQTLLNQAKSLQVQLAKQRANQYHALAQLLGSGTDLEWPVKQMPEPADFIELTPGLPSELLVNRPDVLSAEHRLRAANANIGAARAAFFPRIALTGTWGTASSQLNDLFESGSRAWAFVPTVSLPIFDGGQRRASLDLSEVRRDMAITSYEQTVQTAFREVADALSDQRWLADELSIARTSLDVQQERARLAQLLYDNGSAAYLEVLDAQRDLLDTQQSLIQVRRSFLSSQVALYAALGGGADLQSRSMPVHPAQAETPSSIR</sequence>
<keyword evidence="3" id="KW-0812">Transmembrane</keyword>
<dbReference type="InterPro" id="IPR003423">
    <property type="entry name" value="OMP_efflux"/>
</dbReference>
<dbReference type="AlphaFoldDB" id="A0A330GCM9"/>
<dbReference type="Gene3D" id="2.20.200.10">
    <property type="entry name" value="Outer membrane efflux proteins (OEP)"/>
    <property type="match status" value="1"/>
</dbReference>
<keyword evidence="3" id="KW-0472">Membrane</keyword>
<dbReference type="Gene3D" id="1.20.1600.10">
    <property type="entry name" value="Outer membrane efflux proteins (OEP)"/>
    <property type="match status" value="1"/>
</dbReference>
<comment type="subcellular location">
    <subcellularLocation>
        <location evidence="1 3">Cell outer membrane</location>
        <topology evidence="1 3">Lipid-anchor</topology>
    </subcellularLocation>
</comment>
<keyword evidence="3" id="KW-0449">Lipoprotein</keyword>
<dbReference type="InterPro" id="IPR010131">
    <property type="entry name" value="MdtP/NodT-like"/>
</dbReference>